<keyword evidence="2" id="KW-0812">Transmembrane</keyword>
<name>D2R407_PIRSD</name>
<feature type="transmembrane region" description="Helical" evidence="2">
    <location>
        <begin position="56"/>
        <end position="80"/>
    </location>
</feature>
<feature type="region of interest" description="Disordered" evidence="1">
    <location>
        <begin position="463"/>
        <end position="483"/>
    </location>
</feature>
<sequence>MLAGNHWLAANFSTQSKRTIPSGMVHEEATIMQVLAPHNARSIETRLAKRSLKRRFASAFTLVELLVSMALTLIIVYAIAEFYARVGTSVRNGRALIELRGQLRNVSQKLQSDLNSMTVKGVPGVDEAAGLGYLEIHEGYRRDWDCDANGTADYQQAITDNWPSSSITDLLGDADDIISGTIQSSSAIYLGRVPASVSGNGVAQSRQAEFIWFVSFTDLDGDAEWDLNEPRELHRRQLVVMPELNSNPGVVGGPFTAPFAAADVRNTLASWYQNYDVSVRVESQSGGQFVLRANSLGDLSVRANRFAHQVTAGFPNRLDLVGAGGAADSLLGFMHPDFVIGRSIAVTPNTGASGEDLMMNNLLAFDVRLFDPTAPIYAHPTVGNEAVTPTDPDYPPATGTPIGRGAFVDLGHNRAASTFSGAPAAESGLGTETTYDTWTTLYERDGVDNRSLGHLDLGVNGIDDNNDGRVDEPAERDTLPPYGAPITGVQVRIRCQDITSRQVQQATVSADFIAD</sequence>
<proteinExistence type="predicted"/>
<evidence type="ECO:0000256" key="1">
    <source>
        <dbReference type="SAM" id="MobiDB-lite"/>
    </source>
</evidence>
<dbReference type="AlphaFoldDB" id="D2R407"/>
<dbReference type="KEGG" id="psl:Psta_4208"/>
<evidence type="ECO:0000256" key="2">
    <source>
        <dbReference type="SAM" id="Phobius"/>
    </source>
</evidence>
<gene>
    <name evidence="3" type="ordered locus">Psta_4208</name>
</gene>
<evidence type="ECO:0008006" key="5">
    <source>
        <dbReference type="Google" id="ProtNLM"/>
    </source>
</evidence>
<keyword evidence="2" id="KW-1133">Transmembrane helix</keyword>
<keyword evidence="4" id="KW-1185">Reference proteome</keyword>
<protein>
    <recommendedName>
        <fullName evidence="5">Prepilin-type N-terminal cleavage/methylation domain-containing protein</fullName>
    </recommendedName>
</protein>
<keyword evidence="2" id="KW-0472">Membrane</keyword>
<evidence type="ECO:0000313" key="3">
    <source>
        <dbReference type="EMBL" id="ADB18856.1"/>
    </source>
</evidence>
<dbReference type="eggNOG" id="COG4795">
    <property type="taxonomic scope" value="Bacteria"/>
</dbReference>
<evidence type="ECO:0000313" key="4">
    <source>
        <dbReference type="Proteomes" id="UP000001887"/>
    </source>
</evidence>
<dbReference type="STRING" id="530564.Psta_4208"/>
<feature type="compositionally biased region" description="Basic and acidic residues" evidence="1">
    <location>
        <begin position="466"/>
        <end position="478"/>
    </location>
</feature>
<dbReference type="HOGENOM" id="CLU_512569_0_0_0"/>
<reference evidence="3 4" key="1">
    <citation type="journal article" date="2009" name="Stand. Genomic Sci.">
        <title>Complete genome sequence of Pirellula staleyi type strain (ATCC 27377).</title>
        <authorList>
            <person name="Clum A."/>
            <person name="Tindall B.J."/>
            <person name="Sikorski J."/>
            <person name="Ivanova N."/>
            <person name="Mavrommatis K."/>
            <person name="Lucas S."/>
            <person name="Glavina del Rio T."/>
            <person name="Nolan M."/>
            <person name="Chen F."/>
            <person name="Tice H."/>
            <person name="Pitluck S."/>
            <person name="Cheng J.F."/>
            <person name="Chertkov O."/>
            <person name="Brettin T."/>
            <person name="Han C."/>
            <person name="Detter J.C."/>
            <person name="Kuske C."/>
            <person name="Bruce D."/>
            <person name="Goodwin L."/>
            <person name="Ovchinikova G."/>
            <person name="Pati A."/>
            <person name="Mikhailova N."/>
            <person name="Chen A."/>
            <person name="Palaniappan K."/>
            <person name="Land M."/>
            <person name="Hauser L."/>
            <person name="Chang Y.J."/>
            <person name="Jeffries C.D."/>
            <person name="Chain P."/>
            <person name="Rohde M."/>
            <person name="Goker M."/>
            <person name="Bristow J."/>
            <person name="Eisen J.A."/>
            <person name="Markowitz V."/>
            <person name="Hugenholtz P."/>
            <person name="Kyrpides N.C."/>
            <person name="Klenk H.P."/>
            <person name="Lapidus A."/>
        </authorList>
    </citation>
    <scope>NUCLEOTIDE SEQUENCE [LARGE SCALE GENOMIC DNA]</scope>
    <source>
        <strain evidence="4">ATCC 27377 / DSM 6068 / ICPB 4128</strain>
    </source>
</reference>
<accession>D2R407</accession>
<dbReference type="EMBL" id="CP001848">
    <property type="protein sequence ID" value="ADB18856.1"/>
    <property type="molecule type" value="Genomic_DNA"/>
</dbReference>
<organism evidence="3 4">
    <name type="scientific">Pirellula staleyi (strain ATCC 27377 / DSM 6068 / ICPB 4128)</name>
    <name type="common">Pirella staleyi</name>
    <dbReference type="NCBI Taxonomy" id="530564"/>
    <lineage>
        <taxon>Bacteria</taxon>
        <taxon>Pseudomonadati</taxon>
        <taxon>Planctomycetota</taxon>
        <taxon>Planctomycetia</taxon>
        <taxon>Pirellulales</taxon>
        <taxon>Pirellulaceae</taxon>
        <taxon>Pirellula</taxon>
    </lineage>
</organism>
<dbReference type="Proteomes" id="UP000001887">
    <property type="component" value="Chromosome"/>
</dbReference>